<accession>A0A4Y2VT30</accession>
<evidence type="ECO:0000313" key="2">
    <source>
        <dbReference type="Proteomes" id="UP000499080"/>
    </source>
</evidence>
<keyword evidence="2" id="KW-1185">Reference proteome</keyword>
<evidence type="ECO:0008006" key="3">
    <source>
        <dbReference type="Google" id="ProtNLM"/>
    </source>
</evidence>
<dbReference type="PANTHER" id="PTHR45786:SF74">
    <property type="entry name" value="ATP-DEPENDENT DNA HELICASE"/>
    <property type="match status" value="1"/>
</dbReference>
<organism evidence="1 2">
    <name type="scientific">Araneus ventricosus</name>
    <name type="common">Orbweaver spider</name>
    <name type="synonym">Epeira ventricosa</name>
    <dbReference type="NCBI Taxonomy" id="182803"/>
    <lineage>
        <taxon>Eukaryota</taxon>
        <taxon>Metazoa</taxon>
        <taxon>Ecdysozoa</taxon>
        <taxon>Arthropoda</taxon>
        <taxon>Chelicerata</taxon>
        <taxon>Arachnida</taxon>
        <taxon>Araneae</taxon>
        <taxon>Araneomorphae</taxon>
        <taxon>Entelegynae</taxon>
        <taxon>Araneoidea</taxon>
        <taxon>Araneidae</taxon>
        <taxon>Araneus</taxon>
    </lineage>
</organism>
<dbReference type="PANTHER" id="PTHR45786">
    <property type="entry name" value="DNA BINDING PROTEIN-LIKE"/>
    <property type="match status" value="1"/>
</dbReference>
<comment type="caution">
    <text evidence="1">The sequence shown here is derived from an EMBL/GenBank/DDBJ whole genome shotgun (WGS) entry which is preliminary data.</text>
</comment>
<sequence>MPTDQCKLIIRAYKTPVGEHERRFNTPAVNKVAIIMLVDDSYRRDIIIQKKCEGLESIAEIHRSYDSPQYPIIFWWRENWYHFYLKRINPDTGLTTNKKISAIEFYVFRIMILTESSTHILLYRQLFHQCIADMYAKIESERFLHIMLNQQKFRVEEYIHLSDATTNDGNVTDIWQNCYSSRNIHRQCKTYA</sequence>
<dbReference type="AlphaFoldDB" id="A0A4Y2VT30"/>
<name>A0A4Y2VT30_ARAVE</name>
<gene>
    <name evidence="1" type="ORF">AVEN_252024_1</name>
</gene>
<dbReference type="OrthoDB" id="1728974at2759"/>
<protein>
    <recommendedName>
        <fullName evidence="3">Helitron helicase-like domain-containing protein</fullName>
    </recommendedName>
</protein>
<reference evidence="1 2" key="1">
    <citation type="journal article" date="2019" name="Sci. Rep.">
        <title>Orb-weaving spider Araneus ventricosus genome elucidates the spidroin gene catalogue.</title>
        <authorList>
            <person name="Kono N."/>
            <person name="Nakamura H."/>
            <person name="Ohtoshi R."/>
            <person name="Moran D.A.P."/>
            <person name="Shinohara A."/>
            <person name="Yoshida Y."/>
            <person name="Fujiwara M."/>
            <person name="Mori M."/>
            <person name="Tomita M."/>
            <person name="Arakawa K."/>
        </authorList>
    </citation>
    <scope>NUCLEOTIDE SEQUENCE [LARGE SCALE GENOMIC DNA]</scope>
</reference>
<proteinExistence type="predicted"/>
<dbReference type="EMBL" id="BGPR01050878">
    <property type="protein sequence ID" value="GBO27831.1"/>
    <property type="molecule type" value="Genomic_DNA"/>
</dbReference>
<dbReference type="Proteomes" id="UP000499080">
    <property type="component" value="Unassembled WGS sequence"/>
</dbReference>
<evidence type="ECO:0000313" key="1">
    <source>
        <dbReference type="EMBL" id="GBO27831.1"/>
    </source>
</evidence>